<dbReference type="GO" id="GO:0046983">
    <property type="term" value="F:protein dimerization activity"/>
    <property type="evidence" value="ECO:0007669"/>
    <property type="project" value="InterPro"/>
</dbReference>
<dbReference type="EnsemblPlants" id="Kaladp0051s0028.1.v1.1">
    <property type="protein sequence ID" value="Kaladp0051s0028.1.v1.1"/>
    <property type="gene ID" value="Kaladp0051s0028.v1.1"/>
</dbReference>
<evidence type="ECO:0000313" key="9">
    <source>
        <dbReference type="Proteomes" id="UP000594263"/>
    </source>
</evidence>
<dbReference type="OMA" id="AQPRKCT"/>
<dbReference type="GO" id="GO:0003899">
    <property type="term" value="F:DNA-directed RNA polymerase activity"/>
    <property type="evidence" value="ECO:0007669"/>
    <property type="project" value="InterPro"/>
</dbReference>
<protein>
    <recommendedName>
        <fullName evidence="2">DNA-directed RNA polymerases I and III subunit RPAC1</fullName>
    </recommendedName>
</protein>
<dbReference type="InterPro" id="IPR036603">
    <property type="entry name" value="RBP11-like"/>
</dbReference>
<dbReference type="AlphaFoldDB" id="A0A7N0U229"/>
<dbReference type="SUPFAM" id="SSF56553">
    <property type="entry name" value="Insert subdomain of RNA polymerase alpha subunit"/>
    <property type="match status" value="1"/>
</dbReference>
<dbReference type="InterPro" id="IPR011262">
    <property type="entry name" value="DNA-dir_RNA_pol_insert"/>
</dbReference>
<dbReference type="InterPro" id="IPR050518">
    <property type="entry name" value="Rpo3/RPB3_RNA_Pol_subunit"/>
</dbReference>
<comment type="similarity">
    <text evidence="6">Belongs to the archaeal Rpo3/eukaryotic RPB3 RNA polymerase subunit family.</text>
</comment>
<name>A0A7N0U229_KALFE</name>
<reference evidence="8" key="1">
    <citation type="submission" date="2021-01" db="UniProtKB">
        <authorList>
            <consortium name="EnsemblPlants"/>
        </authorList>
    </citation>
    <scope>IDENTIFICATION</scope>
</reference>
<dbReference type="GO" id="GO:0003677">
    <property type="term" value="F:DNA binding"/>
    <property type="evidence" value="ECO:0007669"/>
    <property type="project" value="InterPro"/>
</dbReference>
<evidence type="ECO:0000256" key="5">
    <source>
        <dbReference type="ARBA" id="ARBA00023242"/>
    </source>
</evidence>
<dbReference type="InterPro" id="IPR022842">
    <property type="entry name" value="RNAP_Rpo3/Rpb3/RPAC1"/>
</dbReference>
<dbReference type="InterPro" id="IPR033901">
    <property type="entry name" value="RNAPI/III_AC40"/>
</dbReference>
<dbReference type="PANTHER" id="PTHR11800">
    <property type="entry name" value="DNA-DIRECTED RNA POLYMERASE"/>
    <property type="match status" value="1"/>
</dbReference>
<dbReference type="PROSITE" id="PS00446">
    <property type="entry name" value="RNA_POL_D_30KD"/>
    <property type="match status" value="1"/>
</dbReference>
<evidence type="ECO:0000313" key="8">
    <source>
        <dbReference type="EnsemblPlants" id="Kaladp0051s0028.2.v1.1"/>
    </source>
</evidence>
<dbReference type="GO" id="GO:0006351">
    <property type="term" value="P:DNA-templated transcription"/>
    <property type="evidence" value="ECO:0007669"/>
    <property type="project" value="InterPro"/>
</dbReference>
<keyword evidence="5" id="KW-0539">Nucleus</keyword>
<dbReference type="InterPro" id="IPR011263">
    <property type="entry name" value="DNA-dir_RNA_pol_RpoA/D/Rpb3"/>
</dbReference>
<dbReference type="Gramene" id="Kaladp0051s0028.1.v1.1">
    <property type="protein sequence ID" value="Kaladp0051s0028.1.v1.1"/>
    <property type="gene ID" value="Kaladp0051s0028.v1.1"/>
</dbReference>
<keyword evidence="3" id="KW-0240">DNA-directed RNA polymerase</keyword>
<accession>A0A7N0U229</accession>
<dbReference type="SMART" id="SM00662">
    <property type="entry name" value="RPOLD"/>
    <property type="match status" value="1"/>
</dbReference>
<proteinExistence type="inferred from homology"/>
<evidence type="ECO:0000256" key="3">
    <source>
        <dbReference type="ARBA" id="ARBA00022478"/>
    </source>
</evidence>
<dbReference type="Pfam" id="PF01000">
    <property type="entry name" value="RNA_pol_A_bac"/>
    <property type="match status" value="1"/>
</dbReference>
<dbReference type="CDD" id="cd07032">
    <property type="entry name" value="RNAP_I_II_AC40"/>
    <property type="match status" value="1"/>
</dbReference>
<evidence type="ECO:0000256" key="4">
    <source>
        <dbReference type="ARBA" id="ARBA00023163"/>
    </source>
</evidence>
<evidence type="ECO:0000256" key="2">
    <source>
        <dbReference type="ARBA" id="ARBA00022083"/>
    </source>
</evidence>
<dbReference type="PANTHER" id="PTHR11800:SF13">
    <property type="entry name" value="DNA-DIRECTED RNA POLYMERASES I AND III SUBUNIT RPAC1"/>
    <property type="match status" value="1"/>
</dbReference>
<dbReference type="GO" id="GO:0005736">
    <property type="term" value="C:RNA polymerase I complex"/>
    <property type="evidence" value="ECO:0007669"/>
    <property type="project" value="TreeGrafter"/>
</dbReference>
<keyword evidence="4" id="KW-0804">Transcription</keyword>
<evidence type="ECO:0000259" key="7">
    <source>
        <dbReference type="SMART" id="SM00662"/>
    </source>
</evidence>
<dbReference type="Gene3D" id="2.170.120.12">
    <property type="entry name" value="DNA-directed RNA polymerase, insert domain"/>
    <property type="match status" value="1"/>
</dbReference>
<evidence type="ECO:0000256" key="6">
    <source>
        <dbReference type="ARBA" id="ARBA00025804"/>
    </source>
</evidence>
<dbReference type="Proteomes" id="UP000594263">
    <property type="component" value="Unplaced"/>
</dbReference>
<evidence type="ECO:0000256" key="1">
    <source>
        <dbReference type="ARBA" id="ARBA00004123"/>
    </source>
</evidence>
<comment type="subcellular location">
    <subcellularLocation>
        <location evidence="1">Nucleus</location>
    </subcellularLocation>
</comment>
<dbReference type="SUPFAM" id="SSF55257">
    <property type="entry name" value="RBP11-like subunits of RNA polymerase"/>
    <property type="match status" value="1"/>
</dbReference>
<feature type="domain" description="DNA-directed RNA polymerase RpoA/D/Rpb3-type" evidence="7">
    <location>
        <begin position="55"/>
        <end position="357"/>
    </location>
</feature>
<dbReference type="Pfam" id="PF01193">
    <property type="entry name" value="RNA_pol_L"/>
    <property type="match status" value="1"/>
</dbReference>
<dbReference type="GO" id="GO:0005666">
    <property type="term" value="C:RNA polymerase III complex"/>
    <property type="evidence" value="ECO:0007669"/>
    <property type="project" value="TreeGrafter"/>
</dbReference>
<dbReference type="EnsemblPlants" id="Kaladp0051s0028.2.v1.1">
    <property type="protein sequence ID" value="Kaladp0051s0028.2.v1.1"/>
    <property type="gene ID" value="Kaladp0051s0028.v1.1"/>
</dbReference>
<dbReference type="Gene3D" id="3.30.1360.10">
    <property type="entry name" value="RNA polymerase, RBP11-like subunit"/>
    <property type="match status" value="1"/>
</dbReference>
<dbReference type="InterPro" id="IPR001514">
    <property type="entry name" value="DNA-dir_RNA_pol_30-40kDasu_CS"/>
</dbReference>
<keyword evidence="9" id="KW-1185">Reference proteome</keyword>
<dbReference type="Gramene" id="Kaladp0051s0028.2.v1.1">
    <property type="protein sequence ID" value="Kaladp0051s0028.2.v1.1"/>
    <property type="gene ID" value="Kaladp0051s0028.v1.1"/>
</dbReference>
<dbReference type="InterPro" id="IPR036643">
    <property type="entry name" value="RNApol_insert_sf"/>
</dbReference>
<organism evidence="8 9">
    <name type="scientific">Kalanchoe fedtschenkoi</name>
    <name type="common">Lavender scallops</name>
    <name type="synonym">South American air plant</name>
    <dbReference type="NCBI Taxonomy" id="63787"/>
    <lineage>
        <taxon>Eukaryota</taxon>
        <taxon>Viridiplantae</taxon>
        <taxon>Streptophyta</taxon>
        <taxon>Embryophyta</taxon>
        <taxon>Tracheophyta</taxon>
        <taxon>Spermatophyta</taxon>
        <taxon>Magnoliopsida</taxon>
        <taxon>eudicotyledons</taxon>
        <taxon>Gunneridae</taxon>
        <taxon>Pentapetalae</taxon>
        <taxon>Saxifragales</taxon>
        <taxon>Crassulaceae</taxon>
        <taxon>Kalanchoe</taxon>
    </lineage>
</organism>
<sequence length="361" mass="40524">MESKLEKHIKQHLKGQKSHAVNHADNSNHIADRSTSFDQFQKNFRIEVNRLTAEDMEFDLIGCDASLANAFRRILISEVPTMAIDKVFIANNTSVIPDEVLSHRLGLIPIQVDPRLFDFLSENSPSNEKNTIVFKLHVKCTKEYLTRGQGSSQQSSSLRVTVKSDQLEWLPNGSEFMQFHYLPTARSTSKQQTCTAFTCDQSSLPDFPNSNAQLVVPGIIIAKLGLGEEIELEAHAVKGIGKTHAKWSPVATAWYRSLPEIVLLKPFEDEEAEELVRRCPNNIFDIVETKKGKKRAVVARPRNCTIHASDLGDSIALRSVKDHFIFTIETVGQYPPEELFKEAVKILEKKCDSIITGTASH</sequence>
<dbReference type="HAMAP" id="MF_00320">
    <property type="entry name" value="RNApol_arch_Rpo3"/>
    <property type="match status" value="1"/>
</dbReference>